<dbReference type="Gene3D" id="3.40.50.150">
    <property type="entry name" value="Vaccinia Virus protein VP39"/>
    <property type="match status" value="1"/>
</dbReference>
<name>A0A6J4KAF8_9CHLR</name>
<dbReference type="Gene3D" id="1.10.10.10">
    <property type="entry name" value="Winged helix-like DNA-binding domain superfamily/Winged helix DNA-binding domain"/>
    <property type="match status" value="1"/>
</dbReference>
<accession>A0A6J4KAF8</accession>
<dbReference type="SUPFAM" id="SSF53335">
    <property type="entry name" value="S-adenosyl-L-methionine-dependent methyltransferases"/>
    <property type="match status" value="1"/>
</dbReference>
<protein>
    <recommendedName>
        <fullName evidence="3">Polyketide synthase-like methyltransferase domain-containing protein</fullName>
    </recommendedName>
</protein>
<evidence type="ECO:0000259" key="3">
    <source>
        <dbReference type="SMART" id="SM00828"/>
    </source>
</evidence>
<reference evidence="4" key="1">
    <citation type="submission" date="2020-02" db="EMBL/GenBank/DDBJ databases">
        <authorList>
            <person name="Meier V. D."/>
        </authorList>
    </citation>
    <scope>NUCLEOTIDE SEQUENCE</scope>
    <source>
        <strain evidence="4">AVDCRST_MAG26</strain>
    </source>
</reference>
<dbReference type="AlphaFoldDB" id="A0A6J4KAF8"/>
<dbReference type="InterPro" id="IPR048711">
    <property type="entry name" value="WHD_Rv2258c"/>
</dbReference>
<dbReference type="Pfam" id="PF21320">
    <property type="entry name" value="WHD_Rv2258c"/>
    <property type="match status" value="1"/>
</dbReference>
<organism evidence="4">
    <name type="scientific">uncultured Chloroflexia bacterium</name>
    <dbReference type="NCBI Taxonomy" id="1672391"/>
    <lineage>
        <taxon>Bacteria</taxon>
        <taxon>Bacillati</taxon>
        <taxon>Chloroflexota</taxon>
        <taxon>Chloroflexia</taxon>
        <taxon>environmental samples</taxon>
    </lineage>
</organism>
<dbReference type="InterPro" id="IPR036388">
    <property type="entry name" value="WH-like_DNA-bd_sf"/>
</dbReference>
<dbReference type="PANTHER" id="PTHR45128:SF1">
    <property type="entry name" value="S-ADENOSYLMETHIONINE-DEPENDENT METHYLTRANSFERASE RV2258C"/>
    <property type="match status" value="1"/>
</dbReference>
<dbReference type="GO" id="GO:0016740">
    <property type="term" value="F:transferase activity"/>
    <property type="evidence" value="ECO:0007669"/>
    <property type="project" value="UniProtKB-KW"/>
</dbReference>
<feature type="domain" description="Polyketide synthase-like methyltransferase" evidence="3">
    <location>
        <begin position="145"/>
        <end position="355"/>
    </location>
</feature>
<dbReference type="SMART" id="SM00828">
    <property type="entry name" value="PKS_MT"/>
    <property type="match status" value="1"/>
</dbReference>
<proteinExistence type="predicted"/>
<evidence type="ECO:0000256" key="2">
    <source>
        <dbReference type="SAM" id="MobiDB-lite"/>
    </source>
</evidence>
<evidence type="ECO:0000313" key="4">
    <source>
        <dbReference type="EMBL" id="CAA9300056.1"/>
    </source>
</evidence>
<evidence type="ECO:0000256" key="1">
    <source>
        <dbReference type="ARBA" id="ARBA00022679"/>
    </source>
</evidence>
<dbReference type="SUPFAM" id="SSF46785">
    <property type="entry name" value="Winged helix' DNA-binding domain"/>
    <property type="match status" value="1"/>
</dbReference>
<dbReference type="InterPro" id="IPR025714">
    <property type="entry name" value="Methyltranfer_dom"/>
</dbReference>
<dbReference type="InterPro" id="IPR053173">
    <property type="entry name" value="SAM-binding_MTase"/>
</dbReference>
<dbReference type="CDD" id="cd02440">
    <property type="entry name" value="AdoMet_MTases"/>
    <property type="match status" value="1"/>
</dbReference>
<sequence>MVDTTPDTTPLTGQGHGGGPAPQAMAGMQRLMDHFAGYFAVSVLGLGHRSGLLAALLEGGGTAEQIAARAGAHDRSAEEWLAALTAAGYVRHDQGSFSLVEGQDAVFRPGLLPFDVTVFLEFQEKFGGMIGQVATAMREGTGVPYSAYQPEFGRLQDRLNGPLYEQFLISDFVASAQGLVGRLEAGVDVADVGCGGGQALCLLAASFPASRFVGYDIDEGALSIAAARAAERGLGNVGLENRDAARLELDGVLDVVIAVDAIHDQGAPDEVLAAIARALRPGGVLLMVEPLASGELDVDAARPTALMGFATSLSHCVQVSLAAGGPGLGAMWGKSRALPMLRAAGFRTVTTHESPADYLVYAAYV</sequence>
<feature type="region of interest" description="Disordered" evidence="2">
    <location>
        <begin position="1"/>
        <end position="24"/>
    </location>
</feature>
<dbReference type="InterPro" id="IPR029063">
    <property type="entry name" value="SAM-dependent_MTases_sf"/>
</dbReference>
<gene>
    <name evidence="4" type="ORF">AVDCRST_MAG26-4730</name>
</gene>
<dbReference type="PANTHER" id="PTHR45128">
    <property type="entry name" value="METHYLTRANSFERASE TYPE 11"/>
    <property type="match status" value="1"/>
</dbReference>
<dbReference type="EMBL" id="CADCTK010001135">
    <property type="protein sequence ID" value="CAA9300056.1"/>
    <property type="molecule type" value="Genomic_DNA"/>
</dbReference>
<dbReference type="Pfam" id="PF13847">
    <property type="entry name" value="Methyltransf_31"/>
    <property type="match status" value="1"/>
</dbReference>
<dbReference type="InterPro" id="IPR036390">
    <property type="entry name" value="WH_DNA-bd_sf"/>
</dbReference>
<dbReference type="InterPro" id="IPR020803">
    <property type="entry name" value="MeTfrase_dom"/>
</dbReference>
<keyword evidence="1" id="KW-0808">Transferase</keyword>